<dbReference type="Proteomes" id="UP001611383">
    <property type="component" value="Chromosome"/>
</dbReference>
<gene>
    <name evidence="1" type="ORF">F0U60_31240</name>
</gene>
<name>A0ABY9WYA8_9BACT</name>
<evidence type="ECO:0000313" key="2">
    <source>
        <dbReference type="Proteomes" id="UP001611383"/>
    </source>
</evidence>
<proteinExistence type="predicted"/>
<organism evidence="1 2">
    <name type="scientific">Archangium minus</name>
    <dbReference type="NCBI Taxonomy" id="83450"/>
    <lineage>
        <taxon>Bacteria</taxon>
        <taxon>Pseudomonadati</taxon>
        <taxon>Myxococcota</taxon>
        <taxon>Myxococcia</taxon>
        <taxon>Myxococcales</taxon>
        <taxon>Cystobacterineae</taxon>
        <taxon>Archangiaceae</taxon>
        <taxon>Archangium</taxon>
    </lineage>
</organism>
<protein>
    <submittedName>
        <fullName evidence="1">Uncharacterized protein</fullName>
    </submittedName>
</protein>
<dbReference type="EMBL" id="CP043494">
    <property type="protein sequence ID" value="WNG48118.1"/>
    <property type="molecule type" value="Genomic_DNA"/>
</dbReference>
<evidence type="ECO:0000313" key="1">
    <source>
        <dbReference type="EMBL" id="WNG48118.1"/>
    </source>
</evidence>
<keyword evidence="2" id="KW-1185">Reference proteome</keyword>
<accession>A0ABY9WYA8</accession>
<reference evidence="1 2" key="1">
    <citation type="submission" date="2019-08" db="EMBL/GenBank/DDBJ databases">
        <title>Archangium and Cystobacter genomes.</title>
        <authorList>
            <person name="Chen I.-C.K."/>
            <person name="Wielgoss S."/>
        </authorList>
    </citation>
    <scope>NUCLEOTIDE SEQUENCE [LARGE SCALE GENOMIC DNA]</scope>
    <source>
        <strain evidence="1 2">Cbm 6</strain>
    </source>
</reference>
<dbReference type="RefSeq" id="WP_395805244.1">
    <property type="nucleotide sequence ID" value="NZ_CP043494.1"/>
</dbReference>
<sequence>MNVVFTGWLNGVRTVSLVHLLKEKAGLSLSEAKAIVDALVDLPVARLKMSDARAASRIATALELMGLPCSRTGATLTLTGWRPGVEERVVIDLIASEVELPLPQIVEFAKKATAGSSVKVACPAASLAQELASEARICGAICHVAP</sequence>